<dbReference type="EMBL" id="FUXI01000005">
    <property type="protein sequence ID" value="SJZ51909.1"/>
    <property type="molecule type" value="Genomic_DNA"/>
</dbReference>
<gene>
    <name evidence="2" type="ORF">SAMN02745116_00598</name>
</gene>
<keyword evidence="1" id="KW-1133">Transmembrane helix</keyword>
<keyword evidence="3" id="KW-1185">Reference proteome</keyword>
<dbReference type="RefSeq" id="WP_078806557.1">
    <property type="nucleotide sequence ID" value="NZ_FUXI01000005.1"/>
</dbReference>
<dbReference type="Proteomes" id="UP000190328">
    <property type="component" value="Unassembled WGS sequence"/>
</dbReference>
<sequence>MLKIPENRQAHKLLRYELATMQVIIVVFSVIILLTEKENTLGYALLAVSTIISTIFEVSIRKEAEKEQNK</sequence>
<keyword evidence="1" id="KW-0812">Transmembrane</keyword>
<protein>
    <recommendedName>
        <fullName evidence="4">Accessory gene regulator B</fullName>
    </recommendedName>
</protein>
<accession>A0A1T4LAW4</accession>
<evidence type="ECO:0000256" key="1">
    <source>
        <dbReference type="SAM" id="Phobius"/>
    </source>
</evidence>
<evidence type="ECO:0000313" key="2">
    <source>
        <dbReference type="EMBL" id="SJZ51909.1"/>
    </source>
</evidence>
<name>A0A1T4LAW4_9ENTE</name>
<evidence type="ECO:0000313" key="3">
    <source>
        <dbReference type="Proteomes" id="UP000190328"/>
    </source>
</evidence>
<proteinExistence type="predicted"/>
<dbReference type="STRING" id="263852.SAMN02745116_00598"/>
<evidence type="ECO:0008006" key="4">
    <source>
        <dbReference type="Google" id="ProtNLM"/>
    </source>
</evidence>
<feature type="transmembrane region" description="Helical" evidence="1">
    <location>
        <begin position="16"/>
        <end position="35"/>
    </location>
</feature>
<dbReference type="AlphaFoldDB" id="A0A1T4LAW4"/>
<reference evidence="2 3" key="1">
    <citation type="submission" date="2017-02" db="EMBL/GenBank/DDBJ databases">
        <authorList>
            <person name="Peterson S.W."/>
        </authorList>
    </citation>
    <scope>NUCLEOTIDE SEQUENCE [LARGE SCALE GENOMIC DNA]</scope>
    <source>
        <strain evidence="2 3">ATCC BAA-1030</strain>
    </source>
</reference>
<keyword evidence="1" id="KW-0472">Membrane</keyword>
<organism evidence="2 3">
    <name type="scientific">Pilibacter termitis</name>
    <dbReference type="NCBI Taxonomy" id="263852"/>
    <lineage>
        <taxon>Bacteria</taxon>
        <taxon>Bacillati</taxon>
        <taxon>Bacillota</taxon>
        <taxon>Bacilli</taxon>
        <taxon>Lactobacillales</taxon>
        <taxon>Enterococcaceae</taxon>
        <taxon>Pilibacter</taxon>
    </lineage>
</organism>
<feature type="transmembrane region" description="Helical" evidence="1">
    <location>
        <begin position="41"/>
        <end position="60"/>
    </location>
</feature>